<reference evidence="1 2" key="1">
    <citation type="submission" date="2016-03" db="EMBL/GenBank/DDBJ databases">
        <title>EvidentialGene: Evidence-directed Construction of Genes on Genomes.</title>
        <authorList>
            <person name="Gilbert D.G."/>
            <person name="Choi J.-H."/>
            <person name="Mockaitis K."/>
            <person name="Colbourne J."/>
            <person name="Pfrender M."/>
        </authorList>
    </citation>
    <scope>NUCLEOTIDE SEQUENCE [LARGE SCALE GENOMIC DNA]</scope>
    <source>
        <strain evidence="1 2">Xinb3</strain>
        <tissue evidence="1">Complete organism</tissue>
    </source>
</reference>
<keyword evidence="2" id="KW-1185">Reference proteome</keyword>
<name>A0A162QHJ9_9CRUS</name>
<evidence type="ECO:0008006" key="3">
    <source>
        <dbReference type="Google" id="ProtNLM"/>
    </source>
</evidence>
<proteinExistence type="predicted"/>
<sequence>MAQRPPAPQLKYRAPPIFYGRKDEDAGDGLERYESTVLYNRWGPAEIAENFVWRDTPTVAAAPGVVAVPMTDGLRTRFLKAFQPQHYGRNQEARLRQRKQGIDKSGVEYFYDVIDLCRKVDPRMLEEDYLFRGLKPTLVEKIWVTSPRTTAEFLTAVQLHTETSELAIRPEWAVSVLGPIKRLPPPKEEVGTELKDAICQKHRPNSLEKDDDRI</sequence>
<dbReference type="Proteomes" id="UP000076858">
    <property type="component" value="Unassembled WGS sequence"/>
</dbReference>
<evidence type="ECO:0000313" key="1">
    <source>
        <dbReference type="EMBL" id="KZS19694.1"/>
    </source>
</evidence>
<dbReference type="PANTHER" id="PTHR33194">
    <property type="entry name" value="ZINC KNUCKLE DOMAINCONTAINING PROTEIN"/>
    <property type="match status" value="1"/>
</dbReference>
<evidence type="ECO:0000313" key="2">
    <source>
        <dbReference type="Proteomes" id="UP000076858"/>
    </source>
</evidence>
<dbReference type="EMBL" id="LRGB01000337">
    <property type="protein sequence ID" value="KZS19694.1"/>
    <property type="molecule type" value="Genomic_DNA"/>
</dbReference>
<organism evidence="1 2">
    <name type="scientific">Daphnia magna</name>
    <dbReference type="NCBI Taxonomy" id="35525"/>
    <lineage>
        <taxon>Eukaryota</taxon>
        <taxon>Metazoa</taxon>
        <taxon>Ecdysozoa</taxon>
        <taxon>Arthropoda</taxon>
        <taxon>Crustacea</taxon>
        <taxon>Branchiopoda</taxon>
        <taxon>Diplostraca</taxon>
        <taxon>Cladocera</taxon>
        <taxon>Anomopoda</taxon>
        <taxon>Daphniidae</taxon>
        <taxon>Daphnia</taxon>
    </lineage>
</organism>
<protein>
    <recommendedName>
        <fullName evidence="3">Retrotransposon gag domain-containing protein</fullName>
    </recommendedName>
</protein>
<gene>
    <name evidence="1" type="ORF">APZ42_013860</name>
</gene>
<dbReference type="AlphaFoldDB" id="A0A162QHJ9"/>
<comment type="caution">
    <text evidence="1">The sequence shown here is derived from an EMBL/GenBank/DDBJ whole genome shotgun (WGS) entry which is preliminary data.</text>
</comment>
<accession>A0A162QHJ9</accession>
<dbReference type="PANTHER" id="PTHR33194:SF4">
    <property type="entry name" value="CCHC-TYPE DOMAIN-CONTAINING PROTEIN"/>
    <property type="match status" value="1"/>
</dbReference>